<dbReference type="Gene3D" id="1.10.540.10">
    <property type="entry name" value="Acyl-CoA dehydrogenase/oxidase, N-terminal domain"/>
    <property type="match status" value="1"/>
</dbReference>
<gene>
    <name evidence="9" type="ORF">QO011_004847</name>
</gene>
<dbReference type="InterPro" id="IPR006089">
    <property type="entry name" value="Acyl-CoA_DH_CS"/>
</dbReference>
<keyword evidence="10" id="KW-1185">Reference proteome</keyword>
<dbReference type="SUPFAM" id="SSF56645">
    <property type="entry name" value="Acyl-CoA dehydrogenase NM domain-like"/>
    <property type="match status" value="1"/>
</dbReference>
<dbReference type="InterPro" id="IPR036250">
    <property type="entry name" value="AcylCo_DH-like_C"/>
</dbReference>
<evidence type="ECO:0000256" key="1">
    <source>
        <dbReference type="ARBA" id="ARBA00001974"/>
    </source>
</evidence>
<evidence type="ECO:0000259" key="6">
    <source>
        <dbReference type="Pfam" id="PF00441"/>
    </source>
</evidence>
<proteinExistence type="inferred from homology"/>
<reference evidence="9 10" key="1">
    <citation type="submission" date="2023-07" db="EMBL/GenBank/DDBJ databases">
        <title>Genomic Encyclopedia of Type Strains, Phase IV (KMG-IV): sequencing the most valuable type-strain genomes for metagenomic binning, comparative biology and taxonomic classification.</title>
        <authorList>
            <person name="Goeker M."/>
        </authorList>
    </citation>
    <scope>NUCLEOTIDE SEQUENCE [LARGE SCALE GENOMIC DNA]</scope>
    <source>
        <strain evidence="9 10">DSM 19619</strain>
    </source>
</reference>
<comment type="cofactor">
    <cofactor evidence="1 5">
        <name>FAD</name>
        <dbReference type="ChEBI" id="CHEBI:57692"/>
    </cofactor>
</comment>
<name>A0ABU0JC03_9HYPH</name>
<evidence type="ECO:0000259" key="8">
    <source>
        <dbReference type="Pfam" id="PF02771"/>
    </source>
</evidence>
<evidence type="ECO:0000313" key="9">
    <source>
        <dbReference type="EMBL" id="MDQ0471820.1"/>
    </source>
</evidence>
<dbReference type="PANTHER" id="PTHR43884:SF12">
    <property type="entry name" value="ISOVALERYL-COA DEHYDROGENASE, MITOCHONDRIAL-RELATED"/>
    <property type="match status" value="1"/>
</dbReference>
<feature type="domain" description="Acyl-CoA dehydrogenase/oxidase N-terminal" evidence="8">
    <location>
        <begin position="8"/>
        <end position="118"/>
    </location>
</feature>
<dbReference type="RefSeq" id="WP_307277608.1">
    <property type="nucleotide sequence ID" value="NZ_JAUSVX010000010.1"/>
</dbReference>
<feature type="domain" description="Acyl-CoA oxidase/dehydrogenase middle" evidence="7">
    <location>
        <begin position="123"/>
        <end position="219"/>
    </location>
</feature>
<dbReference type="Pfam" id="PF02770">
    <property type="entry name" value="Acyl-CoA_dh_M"/>
    <property type="match status" value="1"/>
</dbReference>
<dbReference type="Proteomes" id="UP001242480">
    <property type="component" value="Unassembled WGS sequence"/>
</dbReference>
<dbReference type="PIRSF" id="PIRSF016578">
    <property type="entry name" value="HsaA"/>
    <property type="match status" value="1"/>
</dbReference>
<protein>
    <submittedName>
        <fullName evidence="9">Alkylation response protein AidB-like acyl-CoA dehydrogenase</fullName>
    </submittedName>
</protein>
<dbReference type="InterPro" id="IPR037069">
    <property type="entry name" value="AcylCoA_DH/ox_N_sf"/>
</dbReference>
<evidence type="ECO:0000256" key="4">
    <source>
        <dbReference type="ARBA" id="ARBA00022827"/>
    </source>
</evidence>
<dbReference type="InterPro" id="IPR009100">
    <property type="entry name" value="AcylCoA_DH/oxidase_NM_dom_sf"/>
</dbReference>
<comment type="similarity">
    <text evidence="2 5">Belongs to the acyl-CoA dehydrogenase family.</text>
</comment>
<dbReference type="PROSITE" id="PS00072">
    <property type="entry name" value="ACYL_COA_DH_1"/>
    <property type="match status" value="1"/>
</dbReference>
<organism evidence="9 10">
    <name type="scientific">Labrys wisconsinensis</name>
    <dbReference type="NCBI Taxonomy" id="425677"/>
    <lineage>
        <taxon>Bacteria</taxon>
        <taxon>Pseudomonadati</taxon>
        <taxon>Pseudomonadota</taxon>
        <taxon>Alphaproteobacteria</taxon>
        <taxon>Hyphomicrobiales</taxon>
        <taxon>Xanthobacteraceae</taxon>
        <taxon>Labrys</taxon>
    </lineage>
</organism>
<dbReference type="InterPro" id="IPR009075">
    <property type="entry name" value="AcylCo_DH/oxidase_C"/>
</dbReference>
<dbReference type="Pfam" id="PF02771">
    <property type="entry name" value="Acyl-CoA_dh_N"/>
    <property type="match status" value="1"/>
</dbReference>
<dbReference type="Pfam" id="PF00441">
    <property type="entry name" value="Acyl-CoA_dh_1"/>
    <property type="match status" value="1"/>
</dbReference>
<keyword evidence="4 5" id="KW-0274">FAD</keyword>
<evidence type="ECO:0000313" key="10">
    <source>
        <dbReference type="Proteomes" id="UP001242480"/>
    </source>
</evidence>
<dbReference type="InterPro" id="IPR013786">
    <property type="entry name" value="AcylCoA_DH/ox_N"/>
</dbReference>
<evidence type="ECO:0000256" key="5">
    <source>
        <dbReference type="RuleBase" id="RU362125"/>
    </source>
</evidence>
<dbReference type="InterPro" id="IPR006091">
    <property type="entry name" value="Acyl-CoA_Oxase/DH_mid-dom"/>
</dbReference>
<keyword evidence="3 5" id="KW-0285">Flavoprotein</keyword>
<evidence type="ECO:0000256" key="3">
    <source>
        <dbReference type="ARBA" id="ARBA00022630"/>
    </source>
</evidence>
<feature type="domain" description="Acyl-CoA dehydrogenase/oxidase C-terminal" evidence="6">
    <location>
        <begin position="233"/>
        <end position="381"/>
    </location>
</feature>
<keyword evidence="5" id="KW-0560">Oxidoreductase</keyword>
<dbReference type="InterPro" id="IPR046373">
    <property type="entry name" value="Acyl-CoA_Oxase/DH_mid-dom_sf"/>
</dbReference>
<dbReference type="Gene3D" id="2.40.110.10">
    <property type="entry name" value="Butyryl-CoA Dehydrogenase, subunit A, domain 2"/>
    <property type="match status" value="1"/>
</dbReference>
<evidence type="ECO:0000256" key="2">
    <source>
        <dbReference type="ARBA" id="ARBA00009347"/>
    </source>
</evidence>
<dbReference type="EMBL" id="JAUSVX010000010">
    <property type="protein sequence ID" value="MDQ0471820.1"/>
    <property type="molecule type" value="Genomic_DNA"/>
</dbReference>
<dbReference type="PANTHER" id="PTHR43884">
    <property type="entry name" value="ACYL-COA DEHYDROGENASE"/>
    <property type="match status" value="1"/>
</dbReference>
<dbReference type="SUPFAM" id="SSF47203">
    <property type="entry name" value="Acyl-CoA dehydrogenase C-terminal domain-like"/>
    <property type="match status" value="1"/>
</dbReference>
<accession>A0ABU0JC03</accession>
<sequence>MSRLDDFTDEEREILSTVRRFVAREVRPHVARLEREGAYPEALVAAMAGLGLFGMAVPEAHGGLGLRLPVFARVMELIAAGWTTLAGYLNSHSTVCHLVAAHGTEEQKARLLPALAEGRERGALCLTEPAAGSDLRAIETRAVPCPEGYRLSGRKIFVTNGGRATLLAMLARTPAPAAEPKRDISLFLVAKNTDGISVAGTFHKMAYDLVDTVEILAEDAPVSPADLLGGRAGAGLGQLLDGLELGRIAIAASAVGLAASALAEARRYASERRAFGVTIDQHQAIQLRLADMATRLVAARLLTAEAARARDTGARADMLSGMAKLFASEACLAIVDDALRIHGGYGYIADYAIERLYREAPLYIVGEGTNDIQKLVIARRLSDPADAAIMDLPQ</sequence>
<evidence type="ECO:0000259" key="7">
    <source>
        <dbReference type="Pfam" id="PF02770"/>
    </source>
</evidence>
<dbReference type="Gene3D" id="1.20.140.10">
    <property type="entry name" value="Butyryl-CoA Dehydrogenase, subunit A, domain 3"/>
    <property type="match status" value="1"/>
</dbReference>
<comment type="caution">
    <text evidence="9">The sequence shown here is derived from an EMBL/GenBank/DDBJ whole genome shotgun (WGS) entry which is preliminary data.</text>
</comment>